<evidence type="ECO:0000313" key="2">
    <source>
        <dbReference type="EMBL" id="CAG6695020.1"/>
    </source>
</evidence>
<sequence>MSRGRDDFGLRQFERVIGNIQYGIIAQREAFSKASASFLAACPEASSQFFKAFTDEQAEFRLAFQDLIQFTCGKRSEVIAQRRNQFLVADPGLKRLLATIPPSDAHLFCEERLAMCTLPPATSFALKRKVNPPLNSRDEGPSRLRRSSPTRLPQRTPLPLGKRIKVIEGTSSPTLLLVPESTGTSTFQTDKPLSNSRLPPARGHARDYRPVRRFIPCASGKVAQAYQGITYNWACLQFSLAFAPQAFSQLTNWVAAFLRSWSVRIIVYLVSKQPAPCNPNTTGSSEGSGLVSSTLGRWTDPSISSTLSSDPVILKTLKGIQALRPRQEGRRIRDVHQLRLWISWNPPSLSSFFEISRHVATLLLFITVYSVYFAKSWQISNKSHSGSSCSADLKYYTIVYGWYRLYRE</sequence>
<reference evidence="2" key="1">
    <citation type="submission" date="2021-05" db="EMBL/GenBank/DDBJ databases">
        <authorList>
            <person name="Alioto T."/>
            <person name="Alioto T."/>
            <person name="Gomez Garrido J."/>
        </authorList>
    </citation>
    <scope>NUCLEOTIDE SEQUENCE</scope>
</reference>
<feature type="region of interest" description="Disordered" evidence="1">
    <location>
        <begin position="130"/>
        <end position="157"/>
    </location>
</feature>
<organism evidence="2">
    <name type="scientific">Cacopsylla melanoneura</name>
    <dbReference type="NCBI Taxonomy" id="428564"/>
    <lineage>
        <taxon>Eukaryota</taxon>
        <taxon>Metazoa</taxon>
        <taxon>Ecdysozoa</taxon>
        <taxon>Arthropoda</taxon>
        <taxon>Hexapoda</taxon>
        <taxon>Insecta</taxon>
        <taxon>Pterygota</taxon>
        <taxon>Neoptera</taxon>
        <taxon>Paraneoptera</taxon>
        <taxon>Hemiptera</taxon>
        <taxon>Sternorrhyncha</taxon>
        <taxon>Psylloidea</taxon>
        <taxon>Psyllidae</taxon>
        <taxon>Psyllinae</taxon>
        <taxon>Cacopsylla</taxon>
    </lineage>
</organism>
<dbReference type="AlphaFoldDB" id="A0A8D8TUF8"/>
<name>A0A8D8TUF8_9HEMI</name>
<feature type="region of interest" description="Disordered" evidence="1">
    <location>
        <begin position="179"/>
        <end position="202"/>
    </location>
</feature>
<protein>
    <submittedName>
        <fullName evidence="2">Uncharacterized protein</fullName>
    </submittedName>
</protein>
<evidence type="ECO:0000256" key="1">
    <source>
        <dbReference type="SAM" id="MobiDB-lite"/>
    </source>
</evidence>
<proteinExistence type="predicted"/>
<dbReference type="EMBL" id="HBUF01321245">
    <property type="protein sequence ID" value="CAG6695020.1"/>
    <property type="molecule type" value="Transcribed_RNA"/>
</dbReference>
<accession>A0A8D8TUF8</accession>
<feature type="compositionally biased region" description="Polar residues" evidence="1">
    <location>
        <begin position="181"/>
        <end position="197"/>
    </location>
</feature>